<evidence type="ECO:0000313" key="1">
    <source>
        <dbReference type="EMBL" id="MEM5447589.1"/>
    </source>
</evidence>
<comment type="caution">
    <text evidence="1">The sequence shown here is derived from an EMBL/GenBank/DDBJ whole genome shotgun (WGS) entry which is preliminary data.</text>
</comment>
<accession>A0ABU9S8B7</accession>
<keyword evidence="2" id="KW-1185">Reference proteome</keyword>
<name>A0ABU9S8B7_9BURK</name>
<dbReference type="InterPro" id="IPR052354">
    <property type="entry name" value="Cell_Wall_Dynamics_Protein"/>
</dbReference>
<dbReference type="EMBL" id="JAYMRW010000003">
    <property type="protein sequence ID" value="MEM5447589.1"/>
    <property type="molecule type" value="Genomic_DNA"/>
</dbReference>
<dbReference type="PANTHER" id="PTHR34408:SF1">
    <property type="entry name" value="GLYCOSYL HYDROLASE FAMILY 19 DOMAIN-CONTAINING PROTEIN HI_1415"/>
    <property type="match status" value="1"/>
</dbReference>
<reference evidence="1 2" key="1">
    <citation type="submission" date="2024-01" db="EMBL/GenBank/DDBJ databases">
        <title>The diversity of rhizobia nodulating Mimosa spp. in eleven states of Brazil covering several biomes is determined by host plant, location, and edaphic factors.</title>
        <authorList>
            <person name="Rouws L."/>
            <person name="Barauna A."/>
            <person name="Beukes C."/>
            <person name="De Faria S.M."/>
            <person name="Gross E."/>
            <person name="Dos Reis Junior F.B."/>
            <person name="Simon M."/>
            <person name="Maluk M."/>
            <person name="Odee D.W."/>
            <person name="Kenicer G."/>
            <person name="Young J.P.W."/>
            <person name="Reis V.M."/>
            <person name="Zilli J."/>
            <person name="James E.K."/>
        </authorList>
    </citation>
    <scope>NUCLEOTIDE SEQUENCE [LARGE SCALE GENOMIC DNA]</scope>
    <source>
        <strain evidence="1 2">JPY164</strain>
    </source>
</reference>
<dbReference type="Gene3D" id="1.10.530.10">
    <property type="match status" value="1"/>
</dbReference>
<dbReference type="InterPro" id="IPR023346">
    <property type="entry name" value="Lysozyme-like_dom_sf"/>
</dbReference>
<organism evidence="1 2">
    <name type="scientific">Paraburkholderia guartelaensis</name>
    <dbReference type="NCBI Taxonomy" id="2546446"/>
    <lineage>
        <taxon>Bacteria</taxon>
        <taxon>Pseudomonadati</taxon>
        <taxon>Pseudomonadota</taxon>
        <taxon>Betaproteobacteria</taxon>
        <taxon>Burkholderiales</taxon>
        <taxon>Burkholderiaceae</taxon>
        <taxon>Paraburkholderia</taxon>
    </lineage>
</organism>
<keyword evidence="1" id="KW-0378">Hydrolase</keyword>
<evidence type="ECO:0000313" key="2">
    <source>
        <dbReference type="Proteomes" id="UP001390669"/>
    </source>
</evidence>
<dbReference type="GO" id="GO:0016787">
    <property type="term" value="F:hydrolase activity"/>
    <property type="evidence" value="ECO:0007669"/>
    <property type="project" value="UniProtKB-KW"/>
</dbReference>
<gene>
    <name evidence="1" type="ORF">VSR33_08790</name>
</gene>
<dbReference type="SUPFAM" id="SSF53955">
    <property type="entry name" value="Lysozyme-like"/>
    <property type="match status" value="1"/>
</dbReference>
<dbReference type="PANTHER" id="PTHR34408">
    <property type="entry name" value="FAMILY PROTEIN, PUTATIVE-RELATED"/>
    <property type="match status" value="1"/>
</dbReference>
<dbReference type="Proteomes" id="UP001390669">
    <property type="component" value="Unassembled WGS sequence"/>
</dbReference>
<proteinExistence type="predicted"/>
<dbReference type="RefSeq" id="WP_406951863.1">
    <property type="nucleotide sequence ID" value="NZ_JAYMRW010000003.1"/>
</dbReference>
<protein>
    <submittedName>
        <fullName evidence="1">Glycoside hydrolase family 19 protein</fullName>
    </submittedName>
</protein>
<sequence length="859" mass="94530">MANSSPAATPTQPLKQITFAFPFRKKGQGDGGAAADFTDEHEIYRLLKRESSGSFPVSSGGMWHGGIHVTEAGAGQSMDLKAGVRCIADGEVVAWRLNRAYPVNRIPATDGQPAINASYSTGFALVKHTMEFPRGTTLTFFSLYMHLQDFAGYESDPALPWPAYWAAKVEVTQEASDKPKPGANGQPLPDGQTGLNVRASKPYGAVLGILPVGTQVSLSKREGSWGQVADAPGALYAPKVGEHVDPAVAIGKWIFLGKERGHDGPVVKNVVPDSSFDSVNVVPEGRRVKVKAGDVLGYLGRFDSLRNSTSTRMVHIEVFCDDTIKQFIEDGRNWVDTHIEETTGNRNQWNQLGVSPDPTILRVNSGVHLYQAPPPAQPGEEPNPTDVIQVCGFATLPHDSSHMVTETQPGNDGHKRTWWKIDSEDIQRNPVSGWVREQSFAGGMVTREHAQSWVDFECHDEDHDPAHTIFANTQDYVAYQAGQQQTPDRGSKAKLSSLMAAIYGVLFPTGDGAHAVDELSSIGQSAQGSGFPWVAFRASRLIPKHESEWANPAKWQDLIAAIEQHTGPRPEHEEEKKRVANLVWWDEVKAGVPGFPGSDVFHIHPVALVGNFQTRVDLITLEMLRAADPAGSEEYHRQILPYLNKYAKGYAVNTPKRIAHFLSQVAVESQFKNIEEKLDYSAKRMKQVYGCKAPPHGNHAAPSHIINGDVVCSFGKLRPALWTNTSHYEHNPENLANYVYADRYHNGPEESGDGYKYRGRGLIQTTFKSNYEIFNTEHNRRFPDDLKNFVENPDLLLTELEYGVESAFVYWVVTRSVNPVADAGDVAGVTQKINGGSNGLNERRAAFNRIASLLGIAQD</sequence>